<sequence length="431" mass="50201">MEFKEDFLQAVWKYQYFDKNSLNTTEGQMLEIKKIGFHNFYHGPDFLEACVRIGGLDLFGHVEVHRKASDWKSHEHDVDPRYNSVILHVVYENDKPILRNDGTVIPTLELKGKILLNVIRSYEKLLSAGNGILCGNELEKMQSIMKFSMVERALVERLEAKSSQVFEILEKNKGNWEETSYQWLFQSFGFKTNAPSMYMLAESIPYKLLQKTSHHPKGIEAILFGQADLLPDIPEDDYTEELLKEYTFYQKKYSLKQQVFRGDWKFMGVRPQNSPVLRIAQLVSFLSQNKNIFSEAIYDFSSFAAFKELFSAELSTYWVSHYRPGVLSKKPFPKKLTDNTLRHLVINFVVPLWYSYGRFVEDSIWKEKCFDLLQEIPSESNHIIKKFASHHWSCENAFDSQGMIGLYNNYCIHKKCMDCKIGQSLLKSVSA</sequence>
<organism evidence="1 2">
    <name type="scientific">Mongoliibacter ruber</name>
    <dbReference type="NCBI Taxonomy" id="1750599"/>
    <lineage>
        <taxon>Bacteria</taxon>
        <taxon>Pseudomonadati</taxon>
        <taxon>Bacteroidota</taxon>
        <taxon>Cytophagia</taxon>
        <taxon>Cytophagales</taxon>
        <taxon>Cyclobacteriaceae</taxon>
        <taxon>Mongoliibacter</taxon>
    </lineage>
</organism>
<accession>A0A2T0WR50</accession>
<proteinExistence type="predicted"/>
<dbReference type="AlphaFoldDB" id="A0A2T0WR50"/>
<name>A0A2T0WR50_9BACT</name>
<protein>
    <submittedName>
        <fullName evidence="1">Uncharacterized protein DUF2851</fullName>
    </submittedName>
</protein>
<comment type="caution">
    <text evidence="1">The sequence shown here is derived from an EMBL/GenBank/DDBJ whole genome shotgun (WGS) entry which is preliminary data.</text>
</comment>
<evidence type="ECO:0000313" key="1">
    <source>
        <dbReference type="EMBL" id="PRY89155.1"/>
    </source>
</evidence>
<dbReference type="EMBL" id="PVTR01000003">
    <property type="protein sequence ID" value="PRY89155.1"/>
    <property type="molecule type" value="Genomic_DNA"/>
</dbReference>
<keyword evidence="2" id="KW-1185">Reference proteome</keyword>
<dbReference type="RefSeq" id="WP_106132930.1">
    <property type="nucleotide sequence ID" value="NZ_PVTR01000003.1"/>
</dbReference>
<dbReference type="OrthoDB" id="1005072at2"/>
<reference evidence="1 2" key="1">
    <citation type="submission" date="2018-03" db="EMBL/GenBank/DDBJ databases">
        <title>Genomic Encyclopedia of Archaeal and Bacterial Type Strains, Phase II (KMG-II): from individual species to whole genera.</title>
        <authorList>
            <person name="Goeker M."/>
        </authorList>
    </citation>
    <scope>NUCLEOTIDE SEQUENCE [LARGE SCALE GENOMIC DNA]</scope>
    <source>
        <strain evidence="1 2">DSM 27929</strain>
    </source>
</reference>
<dbReference type="Pfam" id="PF11013">
    <property type="entry name" value="DUF2851"/>
    <property type="match status" value="1"/>
</dbReference>
<evidence type="ECO:0000313" key="2">
    <source>
        <dbReference type="Proteomes" id="UP000238157"/>
    </source>
</evidence>
<dbReference type="InterPro" id="IPR021272">
    <property type="entry name" value="DUF2851"/>
</dbReference>
<dbReference type="Proteomes" id="UP000238157">
    <property type="component" value="Unassembled WGS sequence"/>
</dbReference>
<gene>
    <name evidence="1" type="ORF">CLW00_103277</name>
</gene>